<evidence type="ECO:0000313" key="1">
    <source>
        <dbReference type="EMBL" id="UTF56029.1"/>
    </source>
</evidence>
<evidence type="ECO:0000313" key="2">
    <source>
        <dbReference type="Proteomes" id="UP001056855"/>
    </source>
</evidence>
<dbReference type="RefSeq" id="WP_254161638.1">
    <property type="nucleotide sequence ID" value="NZ_CP100358.1"/>
</dbReference>
<keyword evidence="2" id="KW-1185">Reference proteome</keyword>
<gene>
    <name evidence="1" type="ORF">NGM29_20800</name>
</gene>
<dbReference type="PROSITE" id="PS51318">
    <property type="entry name" value="TAT"/>
    <property type="match status" value="1"/>
</dbReference>
<reference evidence="1" key="1">
    <citation type="submission" date="2022-06" db="EMBL/GenBank/DDBJ databases">
        <title>Diverse halophilic archaea isolated from saline environments.</title>
        <authorList>
            <person name="Cui H.-L."/>
        </authorList>
    </citation>
    <scope>NUCLEOTIDE SEQUENCE</scope>
    <source>
        <strain evidence="1">WLHS1</strain>
        <plasmid evidence="1">unnamed3</plasmid>
    </source>
</reference>
<geneLocation type="plasmid" evidence="1 2">
    <name>unnamed3</name>
</geneLocation>
<keyword evidence="1" id="KW-0614">Plasmid</keyword>
<accession>A0A9E7NFN1</accession>
<protein>
    <submittedName>
        <fullName evidence="1">Twin-arginine translocation signal domain-containing protein</fullName>
    </submittedName>
</protein>
<sequence>MKGSDNNINRRNFLRAAAASGATIGIVGTAAASTNFNFIDSATWGNTSGANVAKIQLMARYENNNAQTAFDHAEDTFGDYWNLAGDSDFDGLALYCYDHDSSMSWDISLQELDGIISDHWTDGNDRIKVWNCDEVDSYGGDCNVQCAENLVNVCDPALTSSDIYPPITGFPGDDGLGHNNMHVRVTNGEVVTGRLTRGALMALTRVNAFGEWNDLYENVPDRGNTYHYEAARSVNTSGDKWAPTAMGIYSKPEMNNEDGSCGGSTVPSDYQLGDEYLRQITACTSFLIRDAADYFR</sequence>
<dbReference type="AlphaFoldDB" id="A0A9E7NFN1"/>
<dbReference type="Proteomes" id="UP001056855">
    <property type="component" value="Plasmid unnamed3"/>
</dbReference>
<name>A0A9E7NFN1_9EURY</name>
<organism evidence="1 2">
    <name type="scientific">Natronosalvus rutilus</name>
    <dbReference type="NCBI Taxonomy" id="2953753"/>
    <lineage>
        <taxon>Archaea</taxon>
        <taxon>Methanobacteriati</taxon>
        <taxon>Methanobacteriota</taxon>
        <taxon>Stenosarchaea group</taxon>
        <taxon>Halobacteria</taxon>
        <taxon>Halobacteriales</taxon>
        <taxon>Natrialbaceae</taxon>
        <taxon>Natronosalvus</taxon>
    </lineage>
</organism>
<dbReference type="EMBL" id="CP100358">
    <property type="protein sequence ID" value="UTF56029.1"/>
    <property type="molecule type" value="Genomic_DNA"/>
</dbReference>
<dbReference type="KEGG" id="sawl:NGM29_20800"/>
<dbReference type="GeneID" id="73292540"/>
<proteinExistence type="predicted"/>
<dbReference type="InterPro" id="IPR006311">
    <property type="entry name" value="TAT_signal"/>
</dbReference>